<dbReference type="Pfam" id="PF03588">
    <property type="entry name" value="Leu_Phe_trans"/>
    <property type="match status" value="1"/>
</dbReference>
<evidence type="ECO:0000256" key="4">
    <source>
        <dbReference type="ARBA" id="ARBA00023315"/>
    </source>
</evidence>
<dbReference type="InterPro" id="IPR042221">
    <property type="entry name" value="Leu/Phe-tRNA_Trfase_N"/>
</dbReference>
<evidence type="ECO:0000256" key="2">
    <source>
        <dbReference type="ARBA" id="ARBA00022490"/>
    </source>
</evidence>
<reference evidence="16 17" key="1">
    <citation type="submission" date="2019-05" db="EMBL/GenBank/DDBJ databases">
        <title>Complete genome sequence of Izhakiella calystegiae KSNA2, an endophyte isolated from beach morning glory (Calystegia soldanella).</title>
        <authorList>
            <person name="Jiang L."/>
            <person name="Jeong J.C."/>
            <person name="Kim C.Y."/>
            <person name="Kim D.H."/>
            <person name="Kim S.W."/>
            <person name="Lee j."/>
        </authorList>
    </citation>
    <scope>NUCLEOTIDE SEQUENCE [LARGE SCALE GENOMIC DNA]</scope>
    <source>
        <strain evidence="16 17">KSNA2</strain>
    </source>
</reference>
<dbReference type="GO" id="GO:0005737">
    <property type="term" value="C:cytoplasm"/>
    <property type="evidence" value="ECO:0007669"/>
    <property type="project" value="UniProtKB-SubCell"/>
</dbReference>
<dbReference type="EMBL" id="CP040428">
    <property type="protein sequence ID" value="QCT20727.1"/>
    <property type="molecule type" value="Genomic_DNA"/>
</dbReference>
<dbReference type="PANTHER" id="PTHR30098">
    <property type="entry name" value="LEUCYL/PHENYLALANYL-TRNA--PROTEIN TRANSFERASE"/>
    <property type="match status" value="1"/>
</dbReference>
<name>A0A4V1G7T1_9ENTR</name>
<comment type="similarity">
    <text evidence="9 15">Belongs to the L/F-transferase family.</text>
</comment>
<evidence type="ECO:0000256" key="15">
    <source>
        <dbReference type="HAMAP-Rule" id="MF_00688"/>
    </source>
</evidence>
<dbReference type="PANTHER" id="PTHR30098:SF2">
    <property type="entry name" value="LEUCYL_PHENYLALANYL-TRNA--PROTEIN TRANSFERASE"/>
    <property type="match status" value="1"/>
</dbReference>
<dbReference type="AlphaFoldDB" id="A0A4V1G7T1"/>
<dbReference type="Proteomes" id="UP000302163">
    <property type="component" value="Chromosome"/>
</dbReference>
<dbReference type="OrthoDB" id="9790282at2"/>
<protein>
    <recommendedName>
        <fullName evidence="11 15">Leucyl/phenylalanyl-tRNA--protein transferase</fullName>
        <ecNumber evidence="10 15">2.3.2.6</ecNumber>
    </recommendedName>
    <alternativeName>
        <fullName evidence="12 15">L/F-transferase</fullName>
    </alternativeName>
    <alternativeName>
        <fullName evidence="13 15">Leucyltransferase</fullName>
    </alternativeName>
    <alternativeName>
        <fullName evidence="14 15">Phenyalanyltransferase</fullName>
    </alternativeName>
</protein>
<evidence type="ECO:0000256" key="1">
    <source>
        <dbReference type="ARBA" id="ARBA00004496"/>
    </source>
</evidence>
<keyword evidence="4 15" id="KW-0012">Acyltransferase</keyword>
<dbReference type="KEGG" id="izh:FEM41_14275"/>
<keyword evidence="3 15" id="KW-0808">Transferase</keyword>
<evidence type="ECO:0000256" key="7">
    <source>
        <dbReference type="ARBA" id="ARBA00051538"/>
    </source>
</evidence>
<comment type="subcellular location">
    <subcellularLocation>
        <location evidence="1 15">Cytoplasm</location>
    </subcellularLocation>
</comment>
<dbReference type="FunFam" id="3.40.630.70:FF:000001">
    <property type="entry name" value="Leucyl/phenylalanyl-tRNA--protein transferase"/>
    <property type="match status" value="1"/>
</dbReference>
<comment type="catalytic activity">
    <reaction evidence="6 15">
        <text>N-terminal L-arginyl-[protein] + L-leucyl-tRNA(Leu) = N-terminal L-leucyl-L-arginyl-[protein] + tRNA(Leu) + H(+)</text>
        <dbReference type="Rhea" id="RHEA:50416"/>
        <dbReference type="Rhea" id="RHEA-COMP:9613"/>
        <dbReference type="Rhea" id="RHEA-COMP:9622"/>
        <dbReference type="Rhea" id="RHEA-COMP:12672"/>
        <dbReference type="Rhea" id="RHEA-COMP:12673"/>
        <dbReference type="ChEBI" id="CHEBI:15378"/>
        <dbReference type="ChEBI" id="CHEBI:64719"/>
        <dbReference type="ChEBI" id="CHEBI:78442"/>
        <dbReference type="ChEBI" id="CHEBI:78494"/>
        <dbReference type="ChEBI" id="CHEBI:133044"/>
        <dbReference type="EC" id="2.3.2.6"/>
    </reaction>
</comment>
<evidence type="ECO:0000313" key="17">
    <source>
        <dbReference type="Proteomes" id="UP000302163"/>
    </source>
</evidence>
<keyword evidence="2 15" id="KW-0963">Cytoplasm</keyword>
<comment type="catalytic activity">
    <reaction evidence="7 15">
        <text>N-terminal L-lysyl-[protein] + L-leucyl-tRNA(Leu) = N-terminal L-leucyl-L-lysyl-[protein] + tRNA(Leu) + H(+)</text>
        <dbReference type="Rhea" id="RHEA:12340"/>
        <dbReference type="Rhea" id="RHEA-COMP:9613"/>
        <dbReference type="Rhea" id="RHEA-COMP:9622"/>
        <dbReference type="Rhea" id="RHEA-COMP:12670"/>
        <dbReference type="Rhea" id="RHEA-COMP:12671"/>
        <dbReference type="ChEBI" id="CHEBI:15378"/>
        <dbReference type="ChEBI" id="CHEBI:65249"/>
        <dbReference type="ChEBI" id="CHEBI:78442"/>
        <dbReference type="ChEBI" id="CHEBI:78494"/>
        <dbReference type="ChEBI" id="CHEBI:133043"/>
        <dbReference type="EC" id="2.3.2.6"/>
    </reaction>
</comment>
<comment type="function">
    <text evidence="8 15">Functions in the N-end rule pathway of protein degradation where it conjugates Leu, Phe and, less efficiently, Met from aminoacyl-tRNAs to the N-termini of proteins containing an N-terminal arginine or lysine.</text>
</comment>
<organism evidence="16 17">
    <name type="scientific">Jejubacter calystegiae</name>
    <dbReference type="NCBI Taxonomy" id="2579935"/>
    <lineage>
        <taxon>Bacteria</taxon>
        <taxon>Pseudomonadati</taxon>
        <taxon>Pseudomonadota</taxon>
        <taxon>Gammaproteobacteria</taxon>
        <taxon>Enterobacterales</taxon>
        <taxon>Enterobacteriaceae</taxon>
        <taxon>Jejubacter</taxon>
    </lineage>
</organism>
<dbReference type="Gene3D" id="3.40.630.70">
    <property type="entry name" value="Leucyl/phenylalanyl-tRNA-protein transferase, C-terminal domain"/>
    <property type="match status" value="1"/>
</dbReference>
<dbReference type="EC" id="2.3.2.6" evidence="10 15"/>
<dbReference type="Gene3D" id="3.30.70.3550">
    <property type="entry name" value="Leucyl/phenylalanyl-tRNA-protein transferase, N-terminal domain"/>
    <property type="match status" value="1"/>
</dbReference>
<dbReference type="InterPro" id="IPR016181">
    <property type="entry name" value="Acyl_CoA_acyltransferase"/>
</dbReference>
<evidence type="ECO:0000256" key="8">
    <source>
        <dbReference type="ARBA" id="ARBA00054043"/>
    </source>
</evidence>
<evidence type="ECO:0000256" key="12">
    <source>
        <dbReference type="ARBA" id="ARBA00077136"/>
    </source>
</evidence>
<evidence type="ECO:0000256" key="6">
    <source>
        <dbReference type="ARBA" id="ARBA00050652"/>
    </source>
</evidence>
<dbReference type="NCBIfam" id="TIGR00667">
    <property type="entry name" value="aat"/>
    <property type="match status" value="1"/>
</dbReference>
<sequence>MRLVQLSRHILDFPSPEAALREPNGLLALGGDLSPARLMLAYRRGIFPWYSPGDPILWWSPDPRAVLDPREFHVSRSFRRFLNHTNFRVTLNHDFAGVIDGCASQREEGTWITPEVSVAWQQLHQLGHAHSVEVWQDDRLVGGLYGVALGALFCGESMFSRRENASKTALFHFCRYFLARGGCLIDCQVLNAHTASLGAKEIPRSLYLRLLENLYPQQPDLRCWLPQTLLPCRI</sequence>
<dbReference type="InterPro" id="IPR042203">
    <property type="entry name" value="Leu/Phe-tRNA_Trfase_C"/>
</dbReference>
<dbReference type="GO" id="GO:0008914">
    <property type="term" value="F:leucyl-tRNA--protein transferase activity"/>
    <property type="evidence" value="ECO:0007669"/>
    <property type="project" value="UniProtKB-UniRule"/>
</dbReference>
<dbReference type="SUPFAM" id="SSF55729">
    <property type="entry name" value="Acyl-CoA N-acyltransferases (Nat)"/>
    <property type="match status" value="1"/>
</dbReference>
<evidence type="ECO:0000256" key="10">
    <source>
        <dbReference type="ARBA" id="ARBA00066767"/>
    </source>
</evidence>
<dbReference type="HAMAP" id="MF_00688">
    <property type="entry name" value="Leu_Phe_trans"/>
    <property type="match status" value="1"/>
</dbReference>
<proteinExistence type="inferred from homology"/>
<evidence type="ECO:0000256" key="5">
    <source>
        <dbReference type="ARBA" id="ARBA00050607"/>
    </source>
</evidence>
<accession>A0A4V1G7T1</accession>
<comment type="catalytic activity">
    <reaction evidence="5 15">
        <text>L-phenylalanyl-tRNA(Phe) + an N-terminal L-alpha-aminoacyl-[protein] = an N-terminal L-phenylalanyl-L-alpha-aminoacyl-[protein] + tRNA(Phe)</text>
        <dbReference type="Rhea" id="RHEA:43632"/>
        <dbReference type="Rhea" id="RHEA-COMP:9668"/>
        <dbReference type="Rhea" id="RHEA-COMP:9699"/>
        <dbReference type="Rhea" id="RHEA-COMP:10636"/>
        <dbReference type="Rhea" id="RHEA-COMP:10637"/>
        <dbReference type="ChEBI" id="CHEBI:78442"/>
        <dbReference type="ChEBI" id="CHEBI:78531"/>
        <dbReference type="ChEBI" id="CHEBI:78597"/>
        <dbReference type="ChEBI" id="CHEBI:83561"/>
        <dbReference type="EC" id="2.3.2.6"/>
    </reaction>
</comment>
<dbReference type="FunFam" id="3.30.70.3550:FF:000001">
    <property type="entry name" value="Leucyl/phenylalanyl-tRNA--protein transferase"/>
    <property type="match status" value="1"/>
</dbReference>
<evidence type="ECO:0000256" key="3">
    <source>
        <dbReference type="ARBA" id="ARBA00022679"/>
    </source>
</evidence>
<evidence type="ECO:0000256" key="11">
    <source>
        <dbReference type="ARBA" id="ARBA00074372"/>
    </source>
</evidence>
<evidence type="ECO:0000256" key="9">
    <source>
        <dbReference type="ARBA" id="ARBA00061535"/>
    </source>
</evidence>
<keyword evidence="17" id="KW-1185">Reference proteome</keyword>
<dbReference type="GO" id="GO:0030163">
    <property type="term" value="P:protein catabolic process"/>
    <property type="evidence" value="ECO:0007669"/>
    <property type="project" value="UniProtKB-UniRule"/>
</dbReference>
<gene>
    <name evidence="15" type="primary">aat</name>
    <name evidence="16" type="ORF">FEM41_14275</name>
</gene>
<evidence type="ECO:0000256" key="13">
    <source>
        <dbReference type="ARBA" id="ARBA00077165"/>
    </source>
</evidence>
<evidence type="ECO:0000313" key="16">
    <source>
        <dbReference type="EMBL" id="QCT20727.1"/>
    </source>
</evidence>
<dbReference type="InterPro" id="IPR004616">
    <property type="entry name" value="Leu/Phe-tRNA_Trfase"/>
</dbReference>
<evidence type="ECO:0000256" key="14">
    <source>
        <dbReference type="ARBA" id="ARBA00083640"/>
    </source>
</evidence>
<dbReference type="RefSeq" id="WP_138096599.1">
    <property type="nucleotide sequence ID" value="NZ_CP040428.1"/>
</dbReference>